<proteinExistence type="predicted"/>
<feature type="transmembrane region" description="Helical" evidence="1">
    <location>
        <begin position="65"/>
        <end position="89"/>
    </location>
</feature>
<dbReference type="AlphaFoldDB" id="A0A4U8TBJ7"/>
<dbReference type="EMBL" id="JRPK02000022">
    <property type="protein sequence ID" value="TLD97153.1"/>
    <property type="molecule type" value="Genomic_DNA"/>
</dbReference>
<sequence>MQILKILYICWVVFWAFGCILGGVMAHNGTFIEALLGFVVLCIFPLLPYFSCLVSNKILQSKDKFISGFLCLIVFFFITLYYFLLFLFLKDMESVIFLIATIIFIVVFVVTYKKTSKGNQSETSTK</sequence>
<gene>
    <name evidence="2" type="ORF">LS80_006835</name>
</gene>
<feature type="transmembrane region" description="Helical" evidence="1">
    <location>
        <begin position="31"/>
        <end position="53"/>
    </location>
</feature>
<dbReference type="PROSITE" id="PS51257">
    <property type="entry name" value="PROKAR_LIPOPROTEIN"/>
    <property type="match status" value="1"/>
</dbReference>
<dbReference type="Proteomes" id="UP000029861">
    <property type="component" value="Unassembled WGS sequence"/>
</dbReference>
<evidence type="ECO:0000313" key="3">
    <source>
        <dbReference type="Proteomes" id="UP000029861"/>
    </source>
</evidence>
<comment type="caution">
    <text evidence="2">The sequence shown here is derived from an EMBL/GenBank/DDBJ whole genome shotgun (WGS) entry which is preliminary data.</text>
</comment>
<evidence type="ECO:0000256" key="1">
    <source>
        <dbReference type="SAM" id="Phobius"/>
    </source>
</evidence>
<dbReference type="RefSeq" id="WP_052089149.1">
    <property type="nucleotide sequence ID" value="NZ_FZND01000007.1"/>
</dbReference>
<organism evidence="2 3">
    <name type="scientific">Helicobacter trogontum</name>
    <dbReference type="NCBI Taxonomy" id="50960"/>
    <lineage>
        <taxon>Bacteria</taxon>
        <taxon>Pseudomonadati</taxon>
        <taxon>Campylobacterota</taxon>
        <taxon>Epsilonproteobacteria</taxon>
        <taxon>Campylobacterales</taxon>
        <taxon>Helicobacteraceae</taxon>
        <taxon>Helicobacter</taxon>
    </lineage>
</organism>
<keyword evidence="1" id="KW-1133">Transmembrane helix</keyword>
<evidence type="ECO:0000313" key="2">
    <source>
        <dbReference type="EMBL" id="TLD97153.1"/>
    </source>
</evidence>
<reference evidence="2 3" key="1">
    <citation type="journal article" date="2014" name="Genome Announc.">
        <title>Draft genome sequences of eight enterohepatic helicobacter species isolated from both laboratory and wild rodents.</title>
        <authorList>
            <person name="Sheh A."/>
            <person name="Shen Z."/>
            <person name="Fox J.G."/>
        </authorList>
    </citation>
    <scope>NUCLEOTIDE SEQUENCE [LARGE SCALE GENOMIC DNA]</scope>
    <source>
        <strain evidence="2 3">ATCC 49310</strain>
    </source>
</reference>
<keyword evidence="1" id="KW-0472">Membrane</keyword>
<accession>A0A4U8TBJ7</accession>
<keyword evidence="1" id="KW-0812">Transmembrane</keyword>
<protein>
    <submittedName>
        <fullName evidence="2">Uncharacterized protein</fullName>
    </submittedName>
</protein>
<feature type="transmembrane region" description="Helical" evidence="1">
    <location>
        <begin position="7"/>
        <end position="25"/>
    </location>
</feature>
<feature type="transmembrane region" description="Helical" evidence="1">
    <location>
        <begin position="95"/>
        <end position="112"/>
    </location>
</feature>
<name>A0A4U8TBJ7_9HELI</name>